<proteinExistence type="predicted"/>
<protein>
    <submittedName>
        <fullName evidence="1">Uncharacterized protein</fullName>
    </submittedName>
</protein>
<keyword evidence="2" id="KW-1185">Reference proteome</keyword>
<evidence type="ECO:0000313" key="2">
    <source>
        <dbReference type="Proteomes" id="UP000824782"/>
    </source>
</evidence>
<dbReference type="AlphaFoldDB" id="A0AAV7CZA8"/>
<comment type="caution">
    <text evidence="1">The sequence shown here is derived from an EMBL/GenBank/DDBJ whole genome shotgun (WGS) entry which is preliminary data.</text>
</comment>
<reference evidence="1" key="1">
    <citation type="thesis" date="2020" institute="ProQuest LLC" country="789 East Eisenhower Parkway, Ann Arbor, MI, USA">
        <title>Comparative Genomics and Chromosome Evolution.</title>
        <authorList>
            <person name="Mudd A.B."/>
        </authorList>
    </citation>
    <scope>NUCLEOTIDE SEQUENCE</scope>
    <source>
        <strain evidence="1">237g6f4</strain>
        <tissue evidence="1">Blood</tissue>
    </source>
</reference>
<dbReference type="EMBL" id="WNYA01000002">
    <property type="protein sequence ID" value="KAG8589337.1"/>
    <property type="molecule type" value="Genomic_DNA"/>
</dbReference>
<dbReference type="Proteomes" id="UP000824782">
    <property type="component" value="Unassembled WGS sequence"/>
</dbReference>
<name>A0AAV7CZA8_ENGPU</name>
<gene>
    <name evidence="1" type="ORF">GDO81_006361</name>
</gene>
<accession>A0AAV7CZA8</accession>
<organism evidence="1 2">
    <name type="scientific">Engystomops pustulosus</name>
    <name type="common">Tungara frog</name>
    <name type="synonym">Physalaemus pustulosus</name>
    <dbReference type="NCBI Taxonomy" id="76066"/>
    <lineage>
        <taxon>Eukaryota</taxon>
        <taxon>Metazoa</taxon>
        <taxon>Chordata</taxon>
        <taxon>Craniata</taxon>
        <taxon>Vertebrata</taxon>
        <taxon>Euteleostomi</taxon>
        <taxon>Amphibia</taxon>
        <taxon>Batrachia</taxon>
        <taxon>Anura</taxon>
        <taxon>Neobatrachia</taxon>
        <taxon>Hyloidea</taxon>
        <taxon>Leptodactylidae</taxon>
        <taxon>Leiuperinae</taxon>
        <taxon>Engystomops</taxon>
    </lineage>
</organism>
<sequence length="114" mass="12668">MEKVGLEGGRRLAGAGVHRAMGRLSLSNEEALNPLVTRLHHSVPFGEAAVQTRTHVSHGKYPADFGFRPIPLITVWVMNHRIVLQDIPPGMSPPSHYLILFTPHIVTRKKHVTI</sequence>
<evidence type="ECO:0000313" key="1">
    <source>
        <dbReference type="EMBL" id="KAG8589337.1"/>
    </source>
</evidence>